<keyword evidence="3" id="KW-1185">Reference proteome</keyword>
<sequence>MQELDQKLSRIVESARVSPVSVFRYGSPWVWIVSQEEWQKTLTDIRDYLPMEHPLITLRDAVSESGLVEQVTAMAGEGLFRLNMTALTHIMLLRLAITHTGNEADIYHQINYNILYRWFVGLDVNRRMWSRDDFIRDVGAFGDRLELVAVIKGFLDKRGFGRCGA</sequence>
<comment type="similarity">
    <text evidence="1">Belongs to the phD/YefM antitoxin family.</text>
</comment>
<protein>
    <submittedName>
        <fullName evidence="2">Prevent-host-death family protein</fullName>
    </submittedName>
</protein>
<reference evidence="2 3" key="1">
    <citation type="journal article" date="2012" name="J. Bacteriol.">
        <title>Genome sequence of an alkane-degrading bacterium, Alcanivorax pacificus type strain W11-5, isolated from deep sea sediment.</title>
        <authorList>
            <person name="Lai Q."/>
            <person name="Shao Z."/>
        </authorList>
    </citation>
    <scope>NUCLEOTIDE SEQUENCE [LARGE SCALE GENOMIC DNA]</scope>
    <source>
        <strain evidence="2 3">W11-5</strain>
    </source>
</reference>
<evidence type="ECO:0000256" key="1">
    <source>
        <dbReference type="ARBA" id="ARBA00009981"/>
    </source>
</evidence>
<evidence type="ECO:0000313" key="3">
    <source>
        <dbReference type="Proteomes" id="UP000006764"/>
    </source>
</evidence>
<name>A0A0B4XS97_9GAMM</name>
<dbReference type="SUPFAM" id="SSF143120">
    <property type="entry name" value="YefM-like"/>
    <property type="match status" value="1"/>
</dbReference>
<evidence type="ECO:0000313" key="2">
    <source>
        <dbReference type="EMBL" id="AJD50056.1"/>
    </source>
</evidence>
<dbReference type="HOGENOM" id="CLU_1474319_0_0_6"/>
<dbReference type="AlphaFoldDB" id="A0A0B4XS97"/>
<dbReference type="Proteomes" id="UP000006764">
    <property type="component" value="Chromosome"/>
</dbReference>
<dbReference type="KEGG" id="apac:S7S_18220"/>
<dbReference type="InterPro" id="IPR036165">
    <property type="entry name" value="YefM-like_sf"/>
</dbReference>
<organism evidence="2 3">
    <name type="scientific">Isoalcanivorax pacificus W11-5</name>
    <dbReference type="NCBI Taxonomy" id="391936"/>
    <lineage>
        <taxon>Bacteria</taxon>
        <taxon>Pseudomonadati</taxon>
        <taxon>Pseudomonadota</taxon>
        <taxon>Gammaproteobacteria</taxon>
        <taxon>Oceanospirillales</taxon>
        <taxon>Alcanivoracaceae</taxon>
        <taxon>Isoalcanivorax</taxon>
    </lineage>
</organism>
<accession>A0A0B4XS97</accession>
<gene>
    <name evidence="2" type="ORF">S7S_18220</name>
</gene>
<dbReference type="EMBL" id="CP004387">
    <property type="protein sequence ID" value="AJD50056.1"/>
    <property type="molecule type" value="Genomic_DNA"/>
</dbReference>
<proteinExistence type="inferred from homology"/>